<dbReference type="Proteomes" id="UP000070186">
    <property type="component" value="Unassembled WGS sequence"/>
</dbReference>
<organism evidence="2 3">
    <name type="scientific">Dechloromonas denitrificans</name>
    <dbReference type="NCBI Taxonomy" id="281362"/>
    <lineage>
        <taxon>Bacteria</taxon>
        <taxon>Pseudomonadati</taxon>
        <taxon>Pseudomonadota</taxon>
        <taxon>Betaproteobacteria</taxon>
        <taxon>Rhodocyclales</taxon>
        <taxon>Azonexaceae</taxon>
        <taxon>Dechloromonas</taxon>
    </lineage>
</organism>
<sequence length="143" mass="15866">MSQSANYAAPEDAERAFYEAIAKGDADLLMLLWAEDEETLCVHPTGIRLLGLVPIRESWRSIFANAKIRVQPEVVTHWQGAVMAVHHLTEVLYVGDDPSPHGPLHVTHIYVRGAHGWRLVSRHASAADDNHQAMAEAVPHTLH</sequence>
<dbReference type="Gene3D" id="3.10.450.50">
    <property type="match status" value="1"/>
</dbReference>
<dbReference type="RefSeq" id="WP_066883967.1">
    <property type="nucleotide sequence ID" value="NZ_LODL01000021.1"/>
</dbReference>
<accession>A0A133XHG9</accession>
<comment type="caution">
    <text evidence="2">The sequence shown here is derived from an EMBL/GenBank/DDBJ whole genome shotgun (WGS) entry which is preliminary data.</text>
</comment>
<keyword evidence="3" id="KW-1185">Reference proteome</keyword>
<proteinExistence type="predicted"/>
<dbReference type="Pfam" id="PF13474">
    <property type="entry name" value="SnoaL_3"/>
    <property type="match status" value="1"/>
</dbReference>
<evidence type="ECO:0000259" key="1">
    <source>
        <dbReference type="Pfam" id="PF13474"/>
    </source>
</evidence>
<dbReference type="EMBL" id="LODL01000021">
    <property type="protein sequence ID" value="KXB30389.1"/>
    <property type="molecule type" value="Genomic_DNA"/>
</dbReference>
<feature type="domain" description="SnoaL-like" evidence="1">
    <location>
        <begin position="15"/>
        <end position="127"/>
    </location>
</feature>
<dbReference type="STRING" id="281362.AT959_13695"/>
<dbReference type="AlphaFoldDB" id="A0A133XHG9"/>
<protein>
    <submittedName>
        <fullName evidence="2">DUF4440 domain-containing protein</fullName>
    </submittedName>
</protein>
<dbReference type="InterPro" id="IPR032710">
    <property type="entry name" value="NTF2-like_dom_sf"/>
</dbReference>
<dbReference type="InterPro" id="IPR037401">
    <property type="entry name" value="SnoaL-like"/>
</dbReference>
<dbReference type="SUPFAM" id="SSF54427">
    <property type="entry name" value="NTF2-like"/>
    <property type="match status" value="1"/>
</dbReference>
<gene>
    <name evidence="2" type="ORF">AT959_13695</name>
</gene>
<evidence type="ECO:0000313" key="3">
    <source>
        <dbReference type="Proteomes" id="UP000070186"/>
    </source>
</evidence>
<evidence type="ECO:0000313" key="2">
    <source>
        <dbReference type="EMBL" id="KXB30389.1"/>
    </source>
</evidence>
<dbReference type="PANTHER" id="PTHR34957:SF1">
    <property type="entry name" value="NUCLEAR TRANSPORT FACTOR 2 (NTF2) FAMILY PROTEIN"/>
    <property type="match status" value="1"/>
</dbReference>
<reference evidence="2 3" key="1">
    <citation type="submission" date="2015-12" db="EMBL/GenBank/DDBJ databases">
        <title>Nitrous oxide reduction kinetics distinguish bacteria harboring typical versus atypical NosZ.</title>
        <authorList>
            <person name="Yoon S."/>
            <person name="Nissen S."/>
            <person name="Park D."/>
            <person name="Sanford R.A."/>
            <person name="Loeffler F.E."/>
        </authorList>
    </citation>
    <scope>NUCLEOTIDE SEQUENCE [LARGE SCALE GENOMIC DNA]</scope>
    <source>
        <strain evidence="2 3">ATCC BAA-841</strain>
    </source>
</reference>
<dbReference type="PANTHER" id="PTHR34957">
    <property type="entry name" value="NUCLEAR TRANSPORT FACTOR 2 (NTF2) FAMILY PROTEIN"/>
    <property type="match status" value="1"/>
</dbReference>
<name>A0A133XHG9_9RHOO</name>